<dbReference type="RefSeq" id="WP_132977651.1">
    <property type="nucleotide sequence ID" value="NZ_SMAO01000006.1"/>
</dbReference>
<accession>A0A4R3MWX9</accession>
<dbReference type="EMBL" id="SMAO01000006">
    <property type="protein sequence ID" value="TCT20257.1"/>
    <property type="molecule type" value="Genomic_DNA"/>
</dbReference>
<sequence>MAIVICDLETTLINELKCILNSSSNDCRTLLRQFLNAKKKSISTDKREVFISNELHEHNLFKYEKRDVIQNIIYRIARGQDVNIYLSNRQGELNHTDLTLTVFGLHHLHLGDKVENKGKRKGLIKGTKSILFAKFDKDRAYLVDILSHDIETGFLNRKLLNIIHKNWPHLLEPYRIKRMGVSCRDITDTEFTKMIKHGINIPFSPEDGVVFFLPGSLTMANTDADNEMVIIGAMKDIERAERRIKDILHHLSAYIKKTTGIEYNVLRFSVVLTNDGLAIENKNSGIFLLFAMEIYTLQILQQRQSNILKLYDFSAFLFIYFNLIREHFRLASIDWCEFNNHNNSQV</sequence>
<evidence type="ECO:0000313" key="1">
    <source>
        <dbReference type="EMBL" id="TCT20257.1"/>
    </source>
</evidence>
<dbReference type="OrthoDB" id="9135240at2"/>
<dbReference type="AlphaFoldDB" id="A0A4R3MWX9"/>
<gene>
    <name evidence="1" type="ORF">EDC35_106184</name>
</gene>
<reference evidence="1 2" key="1">
    <citation type="submission" date="2019-03" db="EMBL/GenBank/DDBJ databases">
        <title>Genomic Encyclopedia of Type Strains, Phase IV (KMG-IV): sequencing the most valuable type-strain genomes for metagenomic binning, comparative biology and taxonomic classification.</title>
        <authorList>
            <person name="Goeker M."/>
        </authorList>
    </citation>
    <scope>NUCLEOTIDE SEQUENCE [LARGE SCALE GENOMIC DNA]</scope>
    <source>
        <strain evidence="1 2">DSM 13587</strain>
    </source>
</reference>
<protein>
    <submittedName>
        <fullName evidence="1">Uncharacterized protein</fullName>
    </submittedName>
</protein>
<comment type="caution">
    <text evidence="1">The sequence shown here is derived from an EMBL/GenBank/DDBJ whole genome shotgun (WGS) entry which is preliminary data.</text>
</comment>
<dbReference type="Proteomes" id="UP000295717">
    <property type="component" value="Unassembled WGS sequence"/>
</dbReference>
<organism evidence="1 2">
    <name type="scientific">Thiobaca trueperi</name>
    <dbReference type="NCBI Taxonomy" id="127458"/>
    <lineage>
        <taxon>Bacteria</taxon>
        <taxon>Pseudomonadati</taxon>
        <taxon>Pseudomonadota</taxon>
        <taxon>Gammaproteobacteria</taxon>
        <taxon>Chromatiales</taxon>
        <taxon>Chromatiaceae</taxon>
        <taxon>Thiobaca</taxon>
    </lineage>
</organism>
<keyword evidence="2" id="KW-1185">Reference proteome</keyword>
<name>A0A4R3MWX9_9GAMM</name>
<proteinExistence type="predicted"/>
<evidence type="ECO:0000313" key="2">
    <source>
        <dbReference type="Proteomes" id="UP000295717"/>
    </source>
</evidence>